<name>A0ABP8D1Q0_9FLAO</name>
<evidence type="ECO:0000313" key="2">
    <source>
        <dbReference type="Proteomes" id="UP001501682"/>
    </source>
</evidence>
<dbReference type="Proteomes" id="UP001501682">
    <property type="component" value="Unassembled WGS sequence"/>
</dbReference>
<keyword evidence="2" id="KW-1185">Reference proteome</keyword>
<reference evidence="2" key="1">
    <citation type="journal article" date="2019" name="Int. J. Syst. Evol. Microbiol.">
        <title>The Global Catalogue of Microorganisms (GCM) 10K type strain sequencing project: providing services to taxonomists for standard genome sequencing and annotation.</title>
        <authorList>
            <consortium name="The Broad Institute Genomics Platform"/>
            <consortium name="The Broad Institute Genome Sequencing Center for Infectious Disease"/>
            <person name="Wu L."/>
            <person name="Ma J."/>
        </authorList>
    </citation>
    <scope>NUCLEOTIDE SEQUENCE [LARGE SCALE GENOMIC DNA]</scope>
    <source>
        <strain evidence="2">JCM 17633</strain>
    </source>
</reference>
<evidence type="ECO:0000313" key="1">
    <source>
        <dbReference type="EMBL" id="GAA4245897.1"/>
    </source>
</evidence>
<dbReference type="EMBL" id="BAABCB010000030">
    <property type="protein sequence ID" value="GAA4245897.1"/>
    <property type="molecule type" value="Genomic_DNA"/>
</dbReference>
<gene>
    <name evidence="1" type="ORF">GCM10022292_30070</name>
</gene>
<sequence length="59" mass="6810">MRYVNSKIPVIGYLIPTETIHVPNQDLSETNEIKRLKPIQTNPTTKNKSMNILETIILF</sequence>
<comment type="caution">
    <text evidence="1">The sequence shown here is derived from an EMBL/GenBank/DDBJ whole genome shotgun (WGS) entry which is preliminary data.</text>
</comment>
<organism evidence="1 2">
    <name type="scientific">Winogradskyella damuponensis</name>
    <dbReference type="NCBI Taxonomy" id="943939"/>
    <lineage>
        <taxon>Bacteria</taxon>
        <taxon>Pseudomonadati</taxon>
        <taxon>Bacteroidota</taxon>
        <taxon>Flavobacteriia</taxon>
        <taxon>Flavobacteriales</taxon>
        <taxon>Flavobacteriaceae</taxon>
        <taxon>Winogradskyella</taxon>
    </lineage>
</organism>
<protein>
    <submittedName>
        <fullName evidence="1">Uncharacterized protein</fullName>
    </submittedName>
</protein>
<accession>A0ABP8D1Q0</accession>
<proteinExistence type="predicted"/>